<dbReference type="EMBL" id="JABFOR010000004">
    <property type="protein sequence ID" value="NOJ69969.1"/>
    <property type="molecule type" value="Genomic_DNA"/>
</dbReference>
<dbReference type="AlphaFoldDB" id="A0AAP7DHU9"/>
<dbReference type="InterPro" id="IPR029063">
    <property type="entry name" value="SAM-dependent_MTases_sf"/>
</dbReference>
<reference evidence="2 3" key="1">
    <citation type="submission" date="2020-05" db="EMBL/GenBank/DDBJ databases">
        <title>Whole genome sequencing and identification of novel metabolites from Paenibacillus alvei strain JR949.</title>
        <authorList>
            <person name="Rajendhran J."/>
            <person name="Sree Pranav P."/>
            <person name="Mahalakshmi B."/>
            <person name="Karthikeyan R."/>
        </authorList>
    </citation>
    <scope>NUCLEOTIDE SEQUENCE [LARGE SCALE GENOMIC DNA]</scope>
    <source>
        <strain evidence="2 3">JR949</strain>
    </source>
</reference>
<proteinExistence type="predicted"/>
<organism evidence="2 3">
    <name type="scientific">Paenibacillus alvei</name>
    <name type="common">Bacillus alvei</name>
    <dbReference type="NCBI Taxonomy" id="44250"/>
    <lineage>
        <taxon>Bacteria</taxon>
        <taxon>Bacillati</taxon>
        <taxon>Bacillota</taxon>
        <taxon>Bacilli</taxon>
        <taxon>Bacillales</taxon>
        <taxon>Paenibacillaceae</taxon>
        <taxon>Paenibacillus</taxon>
    </lineage>
</organism>
<evidence type="ECO:0000313" key="2">
    <source>
        <dbReference type="EMBL" id="NOJ69969.1"/>
    </source>
</evidence>
<accession>A0AAP7DHU9</accession>
<feature type="domain" description="Methyltransferase small" evidence="1">
    <location>
        <begin position="30"/>
        <end position="166"/>
    </location>
</feature>
<dbReference type="RefSeq" id="WP_171415336.1">
    <property type="nucleotide sequence ID" value="NZ_JABFOR010000004.1"/>
</dbReference>
<dbReference type="InterPro" id="IPR007848">
    <property type="entry name" value="Small_mtfrase_dom"/>
</dbReference>
<dbReference type="SUPFAM" id="SSF53335">
    <property type="entry name" value="S-adenosyl-L-methionine-dependent methyltransferases"/>
    <property type="match status" value="1"/>
</dbReference>
<gene>
    <name evidence="2" type="ORF">HMI46_05320</name>
</gene>
<evidence type="ECO:0000259" key="1">
    <source>
        <dbReference type="Pfam" id="PF05175"/>
    </source>
</evidence>
<evidence type="ECO:0000313" key="3">
    <source>
        <dbReference type="Proteomes" id="UP000552038"/>
    </source>
</evidence>
<dbReference type="Proteomes" id="UP000552038">
    <property type="component" value="Unassembled WGS sequence"/>
</dbReference>
<keyword evidence="2" id="KW-0808">Transferase</keyword>
<protein>
    <submittedName>
        <fullName evidence="2">Methyltransferase</fullName>
    </submittedName>
</protein>
<dbReference type="Pfam" id="PF05175">
    <property type="entry name" value="MTS"/>
    <property type="match status" value="1"/>
</dbReference>
<sequence>MSTNTIQEKFLFLKTFIRSPRQIGSIIPSSKFLAQRMLGSVAWQEIQHVAELGAGTGAITTFIDAVKPDAAKVLLFEKDPILLARLTNSFPDYACYPDAGELDKVLDRENIKQLDCVLSSLPFYNFPQQLREHLIGQIHASLKPGGLFIAFQYSQQMKPQLSRYFDIQNIHFVLLNVPPAFVYVCQKGDTDS</sequence>
<dbReference type="CDD" id="cd02440">
    <property type="entry name" value="AdoMet_MTases"/>
    <property type="match status" value="1"/>
</dbReference>
<dbReference type="Gene3D" id="3.40.50.150">
    <property type="entry name" value="Vaccinia Virus protein VP39"/>
    <property type="match status" value="1"/>
</dbReference>
<dbReference type="GO" id="GO:0008168">
    <property type="term" value="F:methyltransferase activity"/>
    <property type="evidence" value="ECO:0007669"/>
    <property type="project" value="UniProtKB-KW"/>
</dbReference>
<name>A0AAP7DHU9_PAEAL</name>
<keyword evidence="2" id="KW-0489">Methyltransferase</keyword>
<dbReference type="GO" id="GO:0032259">
    <property type="term" value="P:methylation"/>
    <property type="evidence" value="ECO:0007669"/>
    <property type="project" value="UniProtKB-KW"/>
</dbReference>
<comment type="caution">
    <text evidence="2">The sequence shown here is derived from an EMBL/GenBank/DDBJ whole genome shotgun (WGS) entry which is preliminary data.</text>
</comment>